<dbReference type="GO" id="GO:0003939">
    <property type="term" value="F:L-iditol 2-dehydrogenase (NAD+) activity"/>
    <property type="evidence" value="ECO:0007669"/>
    <property type="project" value="TreeGrafter"/>
</dbReference>
<feature type="domain" description="Alcohol dehydrogenase-like C-terminal" evidence="14">
    <location>
        <begin position="187"/>
        <end position="333"/>
    </location>
</feature>
<dbReference type="Gene3D" id="3.90.180.10">
    <property type="entry name" value="Medium-chain alcohol dehydrogenases, catalytic domain"/>
    <property type="match status" value="1"/>
</dbReference>
<keyword evidence="13" id="KW-1133">Transmembrane helix</keyword>
<dbReference type="GO" id="GO:0006062">
    <property type="term" value="P:sorbitol catabolic process"/>
    <property type="evidence" value="ECO:0007669"/>
    <property type="project" value="TreeGrafter"/>
</dbReference>
<accession>A0A0B7KIQ9</accession>
<evidence type="ECO:0000256" key="12">
    <source>
        <dbReference type="RuleBase" id="RU361277"/>
    </source>
</evidence>
<evidence type="ECO:0000256" key="1">
    <source>
        <dbReference type="ARBA" id="ARBA00001947"/>
    </source>
</evidence>
<evidence type="ECO:0000256" key="9">
    <source>
        <dbReference type="ARBA" id="ARBA00038954"/>
    </source>
</evidence>
<evidence type="ECO:0000256" key="5">
    <source>
        <dbReference type="ARBA" id="ARBA00022935"/>
    </source>
</evidence>
<evidence type="ECO:0000256" key="8">
    <source>
        <dbReference type="ARBA" id="ARBA00037881"/>
    </source>
</evidence>
<keyword evidence="5" id="KW-0054">Arabinose catabolism</keyword>
<dbReference type="AlphaFoldDB" id="A0A0B7KIQ9"/>
<comment type="similarity">
    <text evidence="2 12">Belongs to the zinc-containing alcohol dehydrogenase family.</text>
</comment>
<feature type="transmembrane region" description="Helical" evidence="13">
    <location>
        <begin position="178"/>
        <end position="196"/>
    </location>
</feature>
<dbReference type="InterPro" id="IPR013149">
    <property type="entry name" value="ADH-like_C"/>
</dbReference>
<evidence type="ECO:0000256" key="13">
    <source>
        <dbReference type="SAM" id="Phobius"/>
    </source>
</evidence>
<dbReference type="InterPro" id="IPR013154">
    <property type="entry name" value="ADH-like_N"/>
</dbReference>
<reference evidence="16" key="1">
    <citation type="submission" date="2015-01" db="EMBL/GenBank/DDBJ databases">
        <authorList>
            <person name="Durling Mikael"/>
        </authorList>
    </citation>
    <scope>NUCLEOTIDE SEQUENCE</scope>
</reference>
<dbReference type="PROSITE" id="PS00059">
    <property type="entry name" value="ADH_ZINC"/>
    <property type="match status" value="1"/>
</dbReference>
<evidence type="ECO:0000256" key="2">
    <source>
        <dbReference type="ARBA" id="ARBA00008072"/>
    </source>
</evidence>
<gene>
    <name evidence="16" type="ORF">BN869_000013541_1</name>
</gene>
<dbReference type="EMBL" id="CDPU01000104">
    <property type="protein sequence ID" value="CEO57483.1"/>
    <property type="molecule type" value="Genomic_DNA"/>
</dbReference>
<keyword evidence="4 12" id="KW-0862">Zinc</keyword>
<dbReference type="PANTHER" id="PTHR43161">
    <property type="entry name" value="SORBITOL DEHYDROGENASE"/>
    <property type="match status" value="1"/>
</dbReference>
<dbReference type="Gene3D" id="3.40.50.720">
    <property type="entry name" value="NAD(P)-binding Rossmann-like Domain"/>
    <property type="match status" value="1"/>
</dbReference>
<evidence type="ECO:0000313" key="16">
    <source>
        <dbReference type="EMBL" id="CEO57483.1"/>
    </source>
</evidence>
<name>A0A0B7KIQ9_BIOOC</name>
<dbReference type="InterPro" id="IPR045306">
    <property type="entry name" value="SDH-like"/>
</dbReference>
<evidence type="ECO:0000256" key="6">
    <source>
        <dbReference type="ARBA" id="ARBA00023002"/>
    </source>
</evidence>
<evidence type="ECO:0000256" key="3">
    <source>
        <dbReference type="ARBA" id="ARBA00022723"/>
    </source>
</evidence>
<comment type="cofactor">
    <cofactor evidence="1 12">
        <name>Zn(2+)</name>
        <dbReference type="ChEBI" id="CHEBI:29105"/>
    </cofactor>
</comment>
<comment type="catalytic activity">
    <reaction evidence="11">
        <text>L-arabinitol + NAD(+) = L-xylulose + NADH + H(+)</text>
        <dbReference type="Rhea" id="RHEA:16381"/>
        <dbReference type="ChEBI" id="CHEBI:15378"/>
        <dbReference type="ChEBI" id="CHEBI:17399"/>
        <dbReference type="ChEBI" id="CHEBI:18403"/>
        <dbReference type="ChEBI" id="CHEBI:57540"/>
        <dbReference type="ChEBI" id="CHEBI:57945"/>
        <dbReference type="EC" id="1.1.1.12"/>
    </reaction>
</comment>
<dbReference type="InterPro" id="IPR002328">
    <property type="entry name" value="ADH_Zn_CS"/>
</dbReference>
<keyword evidence="13" id="KW-0812">Transmembrane</keyword>
<dbReference type="GO" id="GO:0008270">
    <property type="term" value="F:zinc ion binding"/>
    <property type="evidence" value="ECO:0007669"/>
    <property type="project" value="InterPro"/>
</dbReference>
<evidence type="ECO:0000259" key="15">
    <source>
        <dbReference type="Pfam" id="PF08240"/>
    </source>
</evidence>
<keyword evidence="3 12" id="KW-0479">Metal-binding</keyword>
<evidence type="ECO:0000259" key="14">
    <source>
        <dbReference type="Pfam" id="PF00107"/>
    </source>
</evidence>
<dbReference type="SUPFAM" id="SSF51735">
    <property type="entry name" value="NAD(P)-binding Rossmann-fold domains"/>
    <property type="match status" value="1"/>
</dbReference>
<keyword evidence="7" id="KW-0520">NAD</keyword>
<evidence type="ECO:0000256" key="7">
    <source>
        <dbReference type="ARBA" id="ARBA00023027"/>
    </source>
</evidence>
<dbReference type="GO" id="GO:0019568">
    <property type="term" value="P:arabinose catabolic process"/>
    <property type="evidence" value="ECO:0007669"/>
    <property type="project" value="UniProtKB-KW"/>
</dbReference>
<dbReference type="GO" id="GO:0050019">
    <property type="term" value="F:L-arabinitol 4-dehydrogenase activity"/>
    <property type="evidence" value="ECO:0007669"/>
    <property type="project" value="UniProtKB-EC"/>
</dbReference>
<sequence length="383" mass="40893">MSTTTTATISASVLHGVRDLRTETRTISAPADDELQISVRRTGICGSDQHYYNHFRNGDILVREPMALGHESSGVVEVVGAGVTGFKPGDQVALEVGIPCEECRHCVAGRYNICPSMRFRSSAKAFPHFQGTLQGRINHPAKWCHKLPENVTLDEGALLEPLSVAIHAIRRSKVEKGANVLVIGAGAVGLLTAAVLRTTGASKITIADIAGSRVEFAKKNGFADRGFEVPRANPDAVASIEGKLDHAKATAAAVMKAGNDDESQQFDAVFECTGVESCVQTAIYSTVAGGRVLLIGMGIPIQTLPMSAAALREVDLVGVFRYAQTYEYGLEVLANKAKYNLPDITKLATHRFSGFDQVVGAFSMAGKPQDEQGNLVIKVIIET</sequence>
<dbReference type="FunFam" id="3.40.50.720:FF:000068">
    <property type="entry name" value="Sorbitol dehydrogenase"/>
    <property type="match status" value="1"/>
</dbReference>
<dbReference type="InterPro" id="IPR036291">
    <property type="entry name" value="NAD(P)-bd_dom_sf"/>
</dbReference>
<protein>
    <recommendedName>
        <fullName evidence="10">L-arabinitol 4-dehydrogenase</fullName>
        <ecNumber evidence="9">1.1.1.12</ecNumber>
    </recommendedName>
</protein>
<evidence type="ECO:0000256" key="10">
    <source>
        <dbReference type="ARBA" id="ARBA00039783"/>
    </source>
</evidence>
<dbReference type="EC" id="1.1.1.12" evidence="9"/>
<keyword evidence="6" id="KW-0560">Oxidoreductase</keyword>
<dbReference type="CDD" id="cd05285">
    <property type="entry name" value="sorbitol_DH"/>
    <property type="match status" value="1"/>
</dbReference>
<dbReference type="InterPro" id="IPR011032">
    <property type="entry name" value="GroES-like_sf"/>
</dbReference>
<keyword evidence="5" id="KW-0119">Carbohydrate metabolism</keyword>
<keyword evidence="13" id="KW-0472">Membrane</keyword>
<dbReference type="SUPFAM" id="SSF50129">
    <property type="entry name" value="GroES-like"/>
    <property type="match status" value="1"/>
</dbReference>
<evidence type="ECO:0000256" key="4">
    <source>
        <dbReference type="ARBA" id="ARBA00022833"/>
    </source>
</evidence>
<evidence type="ECO:0000256" key="11">
    <source>
        <dbReference type="ARBA" id="ARBA00049317"/>
    </source>
</evidence>
<dbReference type="Pfam" id="PF08240">
    <property type="entry name" value="ADH_N"/>
    <property type="match status" value="1"/>
</dbReference>
<dbReference type="Pfam" id="PF00107">
    <property type="entry name" value="ADH_zinc_N"/>
    <property type="match status" value="1"/>
</dbReference>
<feature type="domain" description="Alcohol dehydrogenase-like N-terminal" evidence="15">
    <location>
        <begin position="32"/>
        <end position="149"/>
    </location>
</feature>
<dbReference type="PANTHER" id="PTHR43161:SF25">
    <property type="entry name" value="ALCOHOL DEHYDROGENASE, PUTATIVE (AFU_ORTHOLOGUE AFUA_1G14390)-RELATED"/>
    <property type="match status" value="1"/>
</dbReference>
<comment type="pathway">
    <text evidence="8">Carbohydrate degradation; L-arabinose degradation via L-arabinitol; D-xylulose 5-phosphate from L-arabinose (fungal route): step 2/5.</text>
</comment>
<organism evidence="16">
    <name type="scientific">Bionectria ochroleuca</name>
    <name type="common">Gliocladium roseum</name>
    <dbReference type="NCBI Taxonomy" id="29856"/>
    <lineage>
        <taxon>Eukaryota</taxon>
        <taxon>Fungi</taxon>
        <taxon>Dikarya</taxon>
        <taxon>Ascomycota</taxon>
        <taxon>Pezizomycotina</taxon>
        <taxon>Sordariomycetes</taxon>
        <taxon>Hypocreomycetidae</taxon>
        <taxon>Hypocreales</taxon>
        <taxon>Bionectriaceae</taxon>
        <taxon>Clonostachys</taxon>
    </lineage>
</organism>
<proteinExistence type="inferred from homology"/>